<dbReference type="InterPro" id="IPR016137">
    <property type="entry name" value="RGS"/>
</dbReference>
<sequence>MPPMPYQYTREDFIRLLFDIEGYSDFVAFAKETLCLENIMFYEAFVRLELQIGETLPADAATGGIIPRTDTGLTRCLVRFLENNALQPTRPDPQQYHVPAPLMTNLILFYSTFIMPGAQHEVNISHALRKAIVGALHKRGGDEDGAEGIGGKGLPALVRDQGVAISVFDDAADEILDMLYRNTYHLYLRQRADGAGAGTGSGPRNKKEGRNSSPVY</sequence>
<evidence type="ECO:0000313" key="3">
    <source>
        <dbReference type="EMBL" id="KAJ3180446.1"/>
    </source>
</evidence>
<feature type="domain" description="RGS" evidence="2">
    <location>
        <begin position="12"/>
        <end position="189"/>
    </location>
</feature>
<dbReference type="PANTHER" id="PTHR10845">
    <property type="entry name" value="REGULATOR OF G PROTEIN SIGNALING"/>
    <property type="match status" value="1"/>
</dbReference>
<protein>
    <recommendedName>
        <fullName evidence="2">RGS domain-containing protein</fullName>
    </recommendedName>
</protein>
<dbReference type="PROSITE" id="PS50132">
    <property type="entry name" value="RGS"/>
    <property type="match status" value="1"/>
</dbReference>
<evidence type="ECO:0000256" key="1">
    <source>
        <dbReference type="SAM" id="MobiDB-lite"/>
    </source>
</evidence>
<comment type="caution">
    <text evidence="3">The sequence shown here is derived from an EMBL/GenBank/DDBJ whole genome shotgun (WGS) entry which is preliminary data.</text>
</comment>
<evidence type="ECO:0000259" key="2">
    <source>
        <dbReference type="PROSITE" id="PS50132"/>
    </source>
</evidence>
<dbReference type="PANTHER" id="PTHR10845:SF192">
    <property type="entry name" value="DOUBLE HIT, ISOFORM B"/>
    <property type="match status" value="1"/>
</dbReference>
<keyword evidence="4" id="KW-1185">Reference proteome</keyword>
<gene>
    <name evidence="3" type="ORF">HDU87_001955</name>
</gene>
<dbReference type="AlphaFoldDB" id="A0AAD5TLT5"/>
<accession>A0AAD5TLT5</accession>
<dbReference type="Pfam" id="PF00615">
    <property type="entry name" value="RGS"/>
    <property type="match status" value="1"/>
</dbReference>
<evidence type="ECO:0000313" key="4">
    <source>
        <dbReference type="Proteomes" id="UP001212152"/>
    </source>
</evidence>
<dbReference type="InterPro" id="IPR036305">
    <property type="entry name" value="RGS_sf"/>
</dbReference>
<name>A0AAD5TLT5_9FUNG</name>
<reference evidence="3" key="1">
    <citation type="submission" date="2020-05" db="EMBL/GenBank/DDBJ databases">
        <title>Phylogenomic resolution of chytrid fungi.</title>
        <authorList>
            <person name="Stajich J.E."/>
            <person name="Amses K."/>
            <person name="Simmons R."/>
            <person name="Seto K."/>
            <person name="Myers J."/>
            <person name="Bonds A."/>
            <person name="Quandt C.A."/>
            <person name="Barry K."/>
            <person name="Liu P."/>
            <person name="Grigoriev I."/>
            <person name="Longcore J.E."/>
            <person name="James T.Y."/>
        </authorList>
    </citation>
    <scope>NUCLEOTIDE SEQUENCE</scope>
    <source>
        <strain evidence="3">JEL0379</strain>
    </source>
</reference>
<dbReference type="EMBL" id="JADGJQ010000016">
    <property type="protein sequence ID" value="KAJ3180446.1"/>
    <property type="molecule type" value="Genomic_DNA"/>
</dbReference>
<dbReference type="SUPFAM" id="SSF48097">
    <property type="entry name" value="Regulator of G-protein signaling, RGS"/>
    <property type="match status" value="1"/>
</dbReference>
<dbReference type="Proteomes" id="UP001212152">
    <property type="component" value="Unassembled WGS sequence"/>
</dbReference>
<proteinExistence type="predicted"/>
<dbReference type="InterPro" id="IPR044926">
    <property type="entry name" value="RGS_subdomain_2"/>
</dbReference>
<feature type="region of interest" description="Disordered" evidence="1">
    <location>
        <begin position="194"/>
        <end position="216"/>
    </location>
</feature>
<dbReference type="Gene3D" id="1.10.167.10">
    <property type="entry name" value="Regulator of G-protein Signalling 4, domain 2"/>
    <property type="match status" value="1"/>
</dbReference>
<organism evidence="3 4">
    <name type="scientific">Geranomyces variabilis</name>
    <dbReference type="NCBI Taxonomy" id="109894"/>
    <lineage>
        <taxon>Eukaryota</taxon>
        <taxon>Fungi</taxon>
        <taxon>Fungi incertae sedis</taxon>
        <taxon>Chytridiomycota</taxon>
        <taxon>Chytridiomycota incertae sedis</taxon>
        <taxon>Chytridiomycetes</taxon>
        <taxon>Spizellomycetales</taxon>
        <taxon>Powellomycetaceae</taxon>
        <taxon>Geranomyces</taxon>
    </lineage>
</organism>